<protein>
    <recommendedName>
        <fullName evidence="2">Ferritin-like domain-containing protein</fullName>
    </recommendedName>
</protein>
<evidence type="ECO:0008006" key="2">
    <source>
        <dbReference type="Google" id="ProtNLM"/>
    </source>
</evidence>
<accession>A0A6J4I8P7</accession>
<gene>
    <name evidence="1" type="ORF">AVDCRST_MAG77-1698</name>
</gene>
<dbReference type="InterPro" id="IPR009078">
    <property type="entry name" value="Ferritin-like_SF"/>
</dbReference>
<name>A0A6J4I8P7_9CHLR</name>
<dbReference type="EMBL" id="CADCTC010000108">
    <property type="protein sequence ID" value="CAA9244304.1"/>
    <property type="molecule type" value="Genomic_DNA"/>
</dbReference>
<organism evidence="1">
    <name type="scientific">uncultured Chloroflexota bacterium</name>
    <dbReference type="NCBI Taxonomy" id="166587"/>
    <lineage>
        <taxon>Bacteria</taxon>
        <taxon>Bacillati</taxon>
        <taxon>Chloroflexota</taxon>
        <taxon>environmental samples</taxon>
    </lineage>
</organism>
<sequence length="425" mass="50395">MTETPTPATLNPWREKGIPLDKQFRSWKQRVRAPYDKREVDAYTRARVILMNGVENEVWNYSHHFARSAGHPDIRALLARTRMVEQQQQTTINWLHPADQTVLETTIAFEQVAVDLTAYLARHEPDPYVREAFNFGLLEDFDHLYRYAELLDYLEGIDPNRILQGNTEVIPARPTADHHNDPELMLRKHYEKNRAHPLSKLHILTLLSGEQQTYLFYKEHGPEYGSRLARELYAEIGEVEEHHVTYYESLLDPTETYLERMVLHELMEVYNYFHCYTHETDQRIRAIWDEHLQMELEHLRLWGDMLRRHEGRDPEELFGSQLTVEFRFQENKEYVRAVMERQRDLRLIAYGWEKKDDLPKDWPSRAYQDVVNAGGVPSEEVVMRQMQALRHVADERPGDELLERARRLAVERRAEDDDHTTGRAA</sequence>
<dbReference type="AlphaFoldDB" id="A0A6J4I8P7"/>
<proteinExistence type="predicted"/>
<evidence type="ECO:0000313" key="1">
    <source>
        <dbReference type="EMBL" id="CAA9244304.1"/>
    </source>
</evidence>
<reference evidence="1" key="1">
    <citation type="submission" date="2020-02" db="EMBL/GenBank/DDBJ databases">
        <authorList>
            <person name="Meier V. D."/>
        </authorList>
    </citation>
    <scope>NUCLEOTIDE SEQUENCE</scope>
    <source>
        <strain evidence="1">AVDCRST_MAG77</strain>
    </source>
</reference>
<dbReference type="SUPFAM" id="SSF47240">
    <property type="entry name" value="Ferritin-like"/>
    <property type="match status" value="2"/>
</dbReference>